<accession>A0ABM9GTR0</accession>
<comment type="caution">
    <text evidence="1">The sequence shown here is derived from an EMBL/GenBank/DDBJ whole genome shotgun (WGS) entry which is preliminary data.</text>
</comment>
<protein>
    <submittedName>
        <fullName evidence="1">Uncharacterized protein</fullName>
    </submittedName>
</protein>
<proteinExistence type="predicted"/>
<evidence type="ECO:0000313" key="2">
    <source>
        <dbReference type="Proteomes" id="UP001154015"/>
    </source>
</evidence>
<organism evidence="1 2">
    <name type="scientific">Streptomyces globisporus</name>
    <dbReference type="NCBI Taxonomy" id="1908"/>
    <lineage>
        <taxon>Bacteria</taxon>
        <taxon>Bacillati</taxon>
        <taxon>Actinomycetota</taxon>
        <taxon>Actinomycetes</taxon>
        <taxon>Kitasatosporales</taxon>
        <taxon>Streptomycetaceae</taxon>
        <taxon>Streptomyces</taxon>
    </lineage>
</organism>
<name>A0ABM9GTR0_STRGL</name>
<evidence type="ECO:0000313" key="1">
    <source>
        <dbReference type="EMBL" id="CAH9414701.1"/>
    </source>
</evidence>
<gene>
    <name evidence="1" type="ORF">SGL43_01710</name>
</gene>
<dbReference type="Proteomes" id="UP001154015">
    <property type="component" value="Unassembled WGS sequence"/>
</dbReference>
<dbReference type="EMBL" id="CAKXYP010000004">
    <property type="protein sequence ID" value="CAH9414701.1"/>
    <property type="molecule type" value="Genomic_DNA"/>
</dbReference>
<keyword evidence="2" id="KW-1185">Reference proteome</keyword>
<sequence length="99" mass="10219">MDRHPGGLLQLRRVGDRGGAADRITGGIHGGHGVGLLGPAGIGRLCRCSTRLRGEGVGLRLQALAAAAKEKQPETHDATSVTECGPWCRSVSVCGTGHR</sequence>
<reference evidence="1" key="1">
    <citation type="submission" date="2022-03" db="EMBL/GenBank/DDBJ databases">
        <authorList>
            <person name="Leyn A S."/>
        </authorList>
    </citation>
    <scope>NUCLEOTIDE SEQUENCE</scope>
    <source>
        <strain evidence="1">Streptomyces globisporus 4-3</strain>
    </source>
</reference>